<dbReference type="InterPro" id="IPR036390">
    <property type="entry name" value="WH_DNA-bd_sf"/>
</dbReference>
<keyword evidence="3" id="KW-0804">Transcription</keyword>
<dbReference type="AlphaFoldDB" id="A0A067Z4H0"/>
<gene>
    <name evidence="5" type="primary">ydeP</name>
    <name evidence="5" type="ORF">GLS_c05800</name>
</gene>
<name>A0A067Z4H0_GLUOY</name>
<dbReference type="RefSeq" id="WP_041111039.1">
    <property type="nucleotide sequence ID" value="NZ_CP004373.1"/>
</dbReference>
<keyword evidence="2" id="KW-0238">DNA-binding</keyword>
<proteinExistence type="predicted"/>
<protein>
    <submittedName>
        <fullName evidence="5">HTH-type transcriptional regulator YdeP</fullName>
    </submittedName>
</protein>
<dbReference type="HOGENOM" id="CLU_111585_5_0_5"/>
<evidence type="ECO:0000313" key="6">
    <source>
        <dbReference type="Proteomes" id="UP000031656"/>
    </source>
</evidence>
<dbReference type="GO" id="GO:0003677">
    <property type="term" value="F:DNA binding"/>
    <property type="evidence" value="ECO:0007669"/>
    <property type="project" value="UniProtKB-KW"/>
</dbReference>
<evidence type="ECO:0000259" key="4">
    <source>
        <dbReference type="PROSITE" id="PS51118"/>
    </source>
</evidence>
<dbReference type="PANTHER" id="PTHR33204:SF29">
    <property type="entry name" value="TRANSCRIPTIONAL REGULATOR"/>
    <property type="match status" value="1"/>
</dbReference>
<dbReference type="SUPFAM" id="SSF46785">
    <property type="entry name" value="Winged helix' DNA-binding domain"/>
    <property type="match status" value="1"/>
</dbReference>
<dbReference type="Pfam" id="PF01638">
    <property type="entry name" value="HxlR"/>
    <property type="match status" value="1"/>
</dbReference>
<accession>A0A067Z4H0</accession>
<dbReference type="PROSITE" id="PS51118">
    <property type="entry name" value="HTH_HXLR"/>
    <property type="match status" value="1"/>
</dbReference>
<evidence type="ECO:0000256" key="2">
    <source>
        <dbReference type="ARBA" id="ARBA00023125"/>
    </source>
</evidence>
<organism evidence="5 6">
    <name type="scientific">Gluconobacter oxydans DSM 3504</name>
    <dbReference type="NCBI Taxonomy" id="1288313"/>
    <lineage>
        <taxon>Bacteria</taxon>
        <taxon>Pseudomonadati</taxon>
        <taxon>Pseudomonadota</taxon>
        <taxon>Alphaproteobacteria</taxon>
        <taxon>Acetobacterales</taxon>
        <taxon>Acetobacteraceae</taxon>
        <taxon>Gluconobacter</taxon>
    </lineage>
</organism>
<feature type="domain" description="HTH hxlR-type" evidence="4">
    <location>
        <begin position="15"/>
        <end position="114"/>
    </location>
</feature>
<reference evidence="5 6" key="1">
    <citation type="journal article" date="2015" name="Appl. Microbiol. Biotechnol.">
        <title>The consequence of an additional NADH dehydrogenase paralog on the growth of Gluconobacter oxydans DSM3504.</title>
        <authorList>
            <person name="Kostner D."/>
            <person name="Luchterhand B."/>
            <person name="Junker A."/>
            <person name="Volland S."/>
            <person name="Daniel R."/>
            <person name="Buchs J."/>
            <person name="Liebl W."/>
            <person name="Ehrenreich A."/>
        </authorList>
    </citation>
    <scope>NUCLEOTIDE SEQUENCE [LARGE SCALE GENOMIC DNA]</scope>
    <source>
        <strain evidence="5">DSM 3504</strain>
    </source>
</reference>
<evidence type="ECO:0000313" key="5">
    <source>
        <dbReference type="EMBL" id="AHK70495.1"/>
    </source>
</evidence>
<dbReference type="GeneID" id="56904812"/>
<keyword evidence="1" id="KW-0805">Transcription regulation</keyword>
<dbReference type="EMBL" id="CP004373">
    <property type="protein sequence ID" value="AHK70495.1"/>
    <property type="molecule type" value="Genomic_DNA"/>
</dbReference>
<sequence>MPRTRHTTLNCSPGCTVEATLELFGGKWKALILYHLFEEPVLRFGEFRHRLPNVTQRMLTNQLRELEADGLVSRTVFPVVPPHVEYRLTDLGKTLKPVIQALKTWGDQYAHSPEREKRLKQDQSAQITA</sequence>
<evidence type="ECO:0000256" key="1">
    <source>
        <dbReference type="ARBA" id="ARBA00023015"/>
    </source>
</evidence>
<dbReference type="InterPro" id="IPR036388">
    <property type="entry name" value="WH-like_DNA-bd_sf"/>
</dbReference>
<evidence type="ECO:0000256" key="3">
    <source>
        <dbReference type="ARBA" id="ARBA00023163"/>
    </source>
</evidence>
<dbReference type="PANTHER" id="PTHR33204">
    <property type="entry name" value="TRANSCRIPTIONAL REGULATOR, MARR FAMILY"/>
    <property type="match status" value="1"/>
</dbReference>
<dbReference type="Gene3D" id="1.10.10.10">
    <property type="entry name" value="Winged helix-like DNA-binding domain superfamily/Winged helix DNA-binding domain"/>
    <property type="match status" value="1"/>
</dbReference>
<dbReference type="Proteomes" id="UP000031656">
    <property type="component" value="Chromosome"/>
</dbReference>
<dbReference type="KEGG" id="goy:GLS_c05800"/>
<dbReference type="InterPro" id="IPR002577">
    <property type="entry name" value="HTH_HxlR"/>
</dbReference>